<dbReference type="InterPro" id="IPR001296">
    <property type="entry name" value="Glyco_trans_1"/>
</dbReference>
<reference evidence="3 4" key="1">
    <citation type="submission" date="2018-01" db="EMBL/GenBank/DDBJ databases">
        <title>Co-occurrence of chitin degradation, pigmentation and bioactivity in marine Pseudoalteromonas.</title>
        <authorList>
            <person name="Paulsen S."/>
            <person name="Gram L."/>
            <person name="Machado H."/>
        </authorList>
    </citation>
    <scope>NUCLEOTIDE SEQUENCE [LARGE SCALE GENOMIC DNA]</scope>
    <source>
        <strain evidence="3 4">S3898</strain>
    </source>
</reference>
<evidence type="ECO:0000259" key="2">
    <source>
        <dbReference type="Pfam" id="PF09314"/>
    </source>
</evidence>
<dbReference type="Proteomes" id="UP000291338">
    <property type="component" value="Unassembled WGS sequence"/>
</dbReference>
<feature type="domain" description="DUF1972" evidence="2">
    <location>
        <begin position="2"/>
        <end position="169"/>
    </location>
</feature>
<dbReference type="InterPro" id="IPR015393">
    <property type="entry name" value="DUF1972"/>
</dbReference>
<sequence>MTVSVIGTVGVPACYGGFESLVENLLPSSKIGLVYCTKRAYSSEVDTYKGAKLKYWSLDANGPQSILYDAVSILHSLIFTKNDLLVLGVSGAITLPFFKLFSNRKVVTNIDGLEWKRDKWGASAKRFLKFSEKLAVKYSDRVVADNAAIAEHVKKAYNKEADIIAYGGDHAVAGELDKEKSDFALALCRIEPENNVKMILEAFAKTPQRKLKFIGNWNNSSFGKELKEQYSKLKNIEIIDPIYDIAELFKIRNKASSYIHGHSAGGTNPSLVEMMFFEIPIYCFDCNYNRASTEDKANYFSSAQSLKELLLKTENPSKGTDMLEIARRRYTWDIVKSQYEALFND</sequence>
<keyword evidence="3" id="KW-0808">Transferase</keyword>
<name>A0A4Q7ITD9_9GAMM</name>
<feature type="domain" description="Glycosyl transferase family 1" evidence="1">
    <location>
        <begin position="178"/>
        <end position="294"/>
    </location>
</feature>
<dbReference type="EMBL" id="PPSX01000005">
    <property type="protein sequence ID" value="RZQ54949.1"/>
    <property type="molecule type" value="Genomic_DNA"/>
</dbReference>
<dbReference type="AlphaFoldDB" id="A0A4Q7ITD9"/>
<protein>
    <submittedName>
        <fullName evidence="3">Glycosyl transferase</fullName>
    </submittedName>
</protein>
<organism evidence="3 4">
    <name type="scientific">Pseudoalteromonas phenolica</name>
    <dbReference type="NCBI Taxonomy" id="161398"/>
    <lineage>
        <taxon>Bacteria</taxon>
        <taxon>Pseudomonadati</taxon>
        <taxon>Pseudomonadota</taxon>
        <taxon>Gammaproteobacteria</taxon>
        <taxon>Alteromonadales</taxon>
        <taxon>Pseudoalteromonadaceae</taxon>
        <taxon>Pseudoalteromonas</taxon>
    </lineage>
</organism>
<dbReference type="Pfam" id="PF00534">
    <property type="entry name" value="Glycos_transf_1"/>
    <property type="match status" value="1"/>
</dbReference>
<comment type="caution">
    <text evidence="3">The sequence shown here is derived from an EMBL/GenBank/DDBJ whole genome shotgun (WGS) entry which is preliminary data.</text>
</comment>
<gene>
    <name evidence="3" type="ORF">C1E23_01300</name>
</gene>
<evidence type="ECO:0000313" key="3">
    <source>
        <dbReference type="EMBL" id="RZQ54949.1"/>
    </source>
</evidence>
<dbReference type="RefSeq" id="WP_130253840.1">
    <property type="nucleotide sequence ID" value="NZ_PPSX01000005.1"/>
</dbReference>
<proteinExistence type="predicted"/>
<dbReference type="Pfam" id="PF09314">
    <property type="entry name" value="DUF1972"/>
    <property type="match status" value="1"/>
</dbReference>
<dbReference type="SUPFAM" id="SSF53756">
    <property type="entry name" value="UDP-Glycosyltransferase/glycogen phosphorylase"/>
    <property type="match status" value="1"/>
</dbReference>
<evidence type="ECO:0000313" key="4">
    <source>
        <dbReference type="Proteomes" id="UP000291338"/>
    </source>
</evidence>
<dbReference type="Gene3D" id="3.40.50.2000">
    <property type="entry name" value="Glycogen Phosphorylase B"/>
    <property type="match status" value="1"/>
</dbReference>
<dbReference type="GO" id="GO:0016757">
    <property type="term" value="F:glycosyltransferase activity"/>
    <property type="evidence" value="ECO:0007669"/>
    <property type="project" value="InterPro"/>
</dbReference>
<evidence type="ECO:0000259" key="1">
    <source>
        <dbReference type="Pfam" id="PF00534"/>
    </source>
</evidence>
<accession>A0A4Q7ITD9</accession>